<keyword evidence="2" id="KW-1185">Reference proteome</keyword>
<proteinExistence type="predicted"/>
<reference evidence="1 2" key="1">
    <citation type="submission" date="2019-08" db="EMBL/GenBank/DDBJ databases">
        <authorList>
            <person name="Peeters C."/>
        </authorList>
    </citation>
    <scope>NUCLEOTIDE SEQUENCE [LARGE SCALE GENOMIC DNA]</scope>
    <source>
        <strain evidence="1 2">LMG 31112</strain>
    </source>
</reference>
<protein>
    <submittedName>
        <fullName evidence="1">Uncharacterized protein</fullName>
    </submittedName>
</protein>
<dbReference type="EMBL" id="CABPSM010000013">
    <property type="protein sequence ID" value="VVE37237.1"/>
    <property type="molecule type" value="Genomic_DNA"/>
</dbReference>
<accession>A0A5E4XLP4</accession>
<organism evidence="1 2">
    <name type="scientific">Pandoraea horticolens</name>
    <dbReference type="NCBI Taxonomy" id="2508298"/>
    <lineage>
        <taxon>Bacteria</taxon>
        <taxon>Pseudomonadati</taxon>
        <taxon>Pseudomonadota</taxon>
        <taxon>Betaproteobacteria</taxon>
        <taxon>Burkholderiales</taxon>
        <taxon>Burkholderiaceae</taxon>
        <taxon>Pandoraea</taxon>
    </lineage>
</organism>
<gene>
    <name evidence="1" type="ORF">PHO31112_03952</name>
</gene>
<sequence length="50" mass="5512">MGSRINATALRTPVSARLSSSMSWLSVNLGVFTQNFLSILRLENSTLNTR</sequence>
<dbReference type="Proteomes" id="UP000343317">
    <property type="component" value="Unassembled WGS sequence"/>
</dbReference>
<evidence type="ECO:0000313" key="1">
    <source>
        <dbReference type="EMBL" id="VVE37237.1"/>
    </source>
</evidence>
<name>A0A5E4XLP4_9BURK</name>
<evidence type="ECO:0000313" key="2">
    <source>
        <dbReference type="Proteomes" id="UP000343317"/>
    </source>
</evidence>
<dbReference type="AlphaFoldDB" id="A0A5E4XLP4"/>